<dbReference type="InterPro" id="IPR015797">
    <property type="entry name" value="NUDIX_hydrolase-like_dom_sf"/>
</dbReference>
<dbReference type="SUPFAM" id="SSF55811">
    <property type="entry name" value="Nudix"/>
    <property type="match status" value="1"/>
</dbReference>
<evidence type="ECO:0000256" key="2">
    <source>
        <dbReference type="ARBA" id="ARBA00022723"/>
    </source>
</evidence>
<evidence type="ECO:0000256" key="1">
    <source>
        <dbReference type="ARBA" id="ARBA00001946"/>
    </source>
</evidence>
<accession>A0A1H8QF63</accession>
<keyword evidence="3" id="KW-0378">Hydrolase</keyword>
<dbReference type="InterPro" id="IPR047198">
    <property type="entry name" value="DDP-like_NUDIX"/>
</dbReference>
<dbReference type="CDD" id="cd04666">
    <property type="entry name" value="NUDIX_DIPP2_like_Nudt4"/>
    <property type="match status" value="1"/>
</dbReference>
<sequence>MTLHMPRQPRLALRTAHKTDVRAQFGALVWRVRKGKTQILLITSRGRGRWIIPKGWPVDGATPARAAAAEAWEEAGVRGRVHGHPLGLYFYAKRRPGLDDLPCLVMVYPVEAHRLETEFPEAGQRRRKWFSPKKAAARLDPPDLAAMARNFDPRALQ</sequence>
<dbReference type="PANTHER" id="PTHR12629:SF0">
    <property type="entry name" value="DIPHOSPHOINOSITOL-POLYPHOSPHATE DIPHOSPHATASE"/>
    <property type="match status" value="1"/>
</dbReference>
<dbReference type="EMBL" id="FODS01000006">
    <property type="protein sequence ID" value="SEO52869.1"/>
    <property type="molecule type" value="Genomic_DNA"/>
</dbReference>
<keyword evidence="2" id="KW-0479">Metal-binding</keyword>
<dbReference type="InterPro" id="IPR000086">
    <property type="entry name" value="NUDIX_hydrolase_dom"/>
</dbReference>
<evidence type="ECO:0000256" key="3">
    <source>
        <dbReference type="ARBA" id="ARBA00022801"/>
    </source>
</evidence>
<dbReference type="Pfam" id="PF00293">
    <property type="entry name" value="NUDIX"/>
    <property type="match status" value="1"/>
</dbReference>
<dbReference type="RefSeq" id="WP_342741851.1">
    <property type="nucleotide sequence ID" value="NZ_FODS01000006.1"/>
</dbReference>
<protein>
    <submittedName>
        <fullName evidence="6">8-oxo-dGTP pyrophosphatase MutT, NUDIX family</fullName>
    </submittedName>
</protein>
<dbReference type="PANTHER" id="PTHR12629">
    <property type="entry name" value="DIPHOSPHOINOSITOL POLYPHOSPHATE PHOSPHOHYDROLASE"/>
    <property type="match status" value="1"/>
</dbReference>
<comment type="cofactor">
    <cofactor evidence="1">
        <name>Mg(2+)</name>
        <dbReference type="ChEBI" id="CHEBI:18420"/>
    </cofactor>
</comment>
<keyword evidence="4" id="KW-0460">Magnesium</keyword>
<organism evidence="6 7">
    <name type="scientific">Salinihabitans flavidus</name>
    <dbReference type="NCBI Taxonomy" id="569882"/>
    <lineage>
        <taxon>Bacteria</taxon>
        <taxon>Pseudomonadati</taxon>
        <taxon>Pseudomonadota</taxon>
        <taxon>Alphaproteobacteria</taxon>
        <taxon>Rhodobacterales</taxon>
        <taxon>Roseobacteraceae</taxon>
        <taxon>Salinihabitans</taxon>
    </lineage>
</organism>
<dbReference type="STRING" id="569882.SAMN04490248_106141"/>
<dbReference type="GO" id="GO:0005737">
    <property type="term" value="C:cytoplasm"/>
    <property type="evidence" value="ECO:0007669"/>
    <property type="project" value="TreeGrafter"/>
</dbReference>
<name>A0A1H8QF63_9RHOB</name>
<dbReference type="Proteomes" id="UP000198893">
    <property type="component" value="Unassembled WGS sequence"/>
</dbReference>
<reference evidence="6 7" key="1">
    <citation type="submission" date="2016-10" db="EMBL/GenBank/DDBJ databases">
        <authorList>
            <person name="de Groot N.N."/>
        </authorList>
    </citation>
    <scope>NUCLEOTIDE SEQUENCE [LARGE SCALE GENOMIC DNA]</scope>
    <source>
        <strain evidence="6 7">DSM 27842</strain>
    </source>
</reference>
<dbReference type="AlphaFoldDB" id="A0A1H8QF63"/>
<dbReference type="Gene3D" id="3.90.79.10">
    <property type="entry name" value="Nucleoside Triphosphate Pyrophosphohydrolase"/>
    <property type="match status" value="1"/>
</dbReference>
<gene>
    <name evidence="6" type="ORF">SAMN04490248_106141</name>
</gene>
<keyword evidence="7" id="KW-1185">Reference proteome</keyword>
<proteinExistence type="predicted"/>
<dbReference type="PROSITE" id="PS51462">
    <property type="entry name" value="NUDIX"/>
    <property type="match status" value="1"/>
</dbReference>
<dbReference type="GO" id="GO:0016462">
    <property type="term" value="F:pyrophosphatase activity"/>
    <property type="evidence" value="ECO:0007669"/>
    <property type="project" value="InterPro"/>
</dbReference>
<dbReference type="GO" id="GO:0046872">
    <property type="term" value="F:metal ion binding"/>
    <property type="evidence" value="ECO:0007669"/>
    <property type="project" value="UniProtKB-KW"/>
</dbReference>
<evidence type="ECO:0000259" key="5">
    <source>
        <dbReference type="PROSITE" id="PS51462"/>
    </source>
</evidence>
<evidence type="ECO:0000313" key="6">
    <source>
        <dbReference type="EMBL" id="SEO52869.1"/>
    </source>
</evidence>
<evidence type="ECO:0000313" key="7">
    <source>
        <dbReference type="Proteomes" id="UP000198893"/>
    </source>
</evidence>
<evidence type="ECO:0000256" key="4">
    <source>
        <dbReference type="ARBA" id="ARBA00022842"/>
    </source>
</evidence>
<feature type="domain" description="Nudix hydrolase" evidence="5">
    <location>
        <begin position="20"/>
        <end position="152"/>
    </location>
</feature>